<reference evidence="4 5" key="1">
    <citation type="submission" date="2019-10" db="EMBL/GenBank/DDBJ databases">
        <title>Actinomadura rubteroloni sp. nov. and Actinomadura macrotermitis sp. nov., isolated from the gut of fungus growing-termite Macrotermes natalensis.</title>
        <authorList>
            <person name="Benndorf R."/>
            <person name="Martin K."/>
            <person name="Kuefner M."/>
            <person name="De Beer W."/>
            <person name="Kaster A.-K."/>
            <person name="Vollmers J."/>
            <person name="Poulsen M."/>
            <person name="Beemelmanns C."/>
        </authorList>
    </citation>
    <scope>NUCLEOTIDE SEQUENCE [LARGE SCALE GENOMIC DNA]</scope>
    <source>
        <strain evidence="4 5">RB68</strain>
    </source>
</reference>
<protein>
    <recommendedName>
        <fullName evidence="3">Histidine kinase/HSP90-like ATPase domain-containing protein</fullName>
    </recommendedName>
</protein>
<dbReference type="GO" id="GO:0004674">
    <property type="term" value="F:protein serine/threonine kinase activity"/>
    <property type="evidence" value="ECO:0007669"/>
    <property type="project" value="UniProtKB-KW"/>
</dbReference>
<dbReference type="OrthoDB" id="3480218at2"/>
<dbReference type="RefSeq" id="WP_153540314.1">
    <property type="nucleotide sequence ID" value="NZ_WEGH01000005.1"/>
</dbReference>
<evidence type="ECO:0000259" key="3">
    <source>
        <dbReference type="Pfam" id="PF13581"/>
    </source>
</evidence>
<feature type="region of interest" description="Disordered" evidence="2">
    <location>
        <begin position="1"/>
        <end position="33"/>
    </location>
</feature>
<keyword evidence="5" id="KW-1185">Reference proteome</keyword>
<evidence type="ECO:0000256" key="1">
    <source>
        <dbReference type="ARBA" id="ARBA00022527"/>
    </source>
</evidence>
<dbReference type="CDD" id="cd16936">
    <property type="entry name" value="HATPase_RsbW-like"/>
    <property type="match status" value="1"/>
</dbReference>
<comment type="caution">
    <text evidence="4">The sequence shown here is derived from an EMBL/GenBank/DDBJ whole genome shotgun (WGS) entry which is preliminary data.</text>
</comment>
<keyword evidence="1" id="KW-0418">Kinase</keyword>
<dbReference type="PANTHER" id="PTHR35526:SF3">
    <property type="entry name" value="ANTI-SIGMA-F FACTOR RSBW"/>
    <property type="match status" value="1"/>
</dbReference>
<evidence type="ECO:0000313" key="5">
    <source>
        <dbReference type="Proteomes" id="UP000487268"/>
    </source>
</evidence>
<gene>
    <name evidence="4" type="ORF">ACRB68_70940</name>
</gene>
<organism evidence="4 5">
    <name type="scientific">Actinomadura macrotermitis</name>
    <dbReference type="NCBI Taxonomy" id="2585200"/>
    <lineage>
        <taxon>Bacteria</taxon>
        <taxon>Bacillati</taxon>
        <taxon>Actinomycetota</taxon>
        <taxon>Actinomycetes</taxon>
        <taxon>Streptosporangiales</taxon>
        <taxon>Thermomonosporaceae</taxon>
        <taxon>Actinomadura</taxon>
    </lineage>
</organism>
<dbReference type="SUPFAM" id="SSF55874">
    <property type="entry name" value="ATPase domain of HSP90 chaperone/DNA topoisomerase II/histidine kinase"/>
    <property type="match status" value="1"/>
</dbReference>
<accession>A0A7K0C6B8</accession>
<dbReference type="InterPro" id="IPR050267">
    <property type="entry name" value="Anti-sigma-factor_SerPK"/>
</dbReference>
<dbReference type="Gene3D" id="3.30.565.10">
    <property type="entry name" value="Histidine kinase-like ATPase, C-terminal domain"/>
    <property type="match status" value="1"/>
</dbReference>
<dbReference type="EMBL" id="WEGH01000005">
    <property type="protein sequence ID" value="MQY08983.1"/>
    <property type="molecule type" value="Genomic_DNA"/>
</dbReference>
<evidence type="ECO:0000256" key="2">
    <source>
        <dbReference type="SAM" id="MobiDB-lite"/>
    </source>
</evidence>
<keyword evidence="1" id="KW-0808">Transferase</keyword>
<sequence>MSSNGTGIDARTSEHTGPARGPAPQPCASQPCASWELPDDARAASRARALTRAALRAWHLTGPGTNGDTSDTDDIVLMVDELVTNAVVHGTGPVRLRLRLTGARLTAEITDAGAGAPCVPGPAPALLDWAEAGRGLLLVAALADAHGAHPTATGTTAWFTRTLHGGANGAGG</sequence>
<keyword evidence="1" id="KW-0723">Serine/threonine-protein kinase</keyword>
<name>A0A7K0C6B8_9ACTN</name>
<dbReference type="PANTHER" id="PTHR35526">
    <property type="entry name" value="ANTI-SIGMA-F FACTOR RSBW-RELATED"/>
    <property type="match status" value="1"/>
</dbReference>
<evidence type="ECO:0000313" key="4">
    <source>
        <dbReference type="EMBL" id="MQY08983.1"/>
    </source>
</evidence>
<proteinExistence type="predicted"/>
<dbReference type="Pfam" id="PF13581">
    <property type="entry name" value="HATPase_c_2"/>
    <property type="match status" value="1"/>
</dbReference>
<feature type="domain" description="Histidine kinase/HSP90-like ATPase" evidence="3">
    <location>
        <begin position="42"/>
        <end position="160"/>
    </location>
</feature>
<dbReference type="AlphaFoldDB" id="A0A7K0C6B8"/>
<dbReference type="InterPro" id="IPR036890">
    <property type="entry name" value="HATPase_C_sf"/>
</dbReference>
<dbReference type="InterPro" id="IPR003594">
    <property type="entry name" value="HATPase_dom"/>
</dbReference>
<dbReference type="Proteomes" id="UP000487268">
    <property type="component" value="Unassembled WGS sequence"/>
</dbReference>